<evidence type="ECO:0000313" key="1">
    <source>
        <dbReference type="EMBL" id="HAF2530000.1"/>
    </source>
</evidence>
<comment type="caution">
    <text evidence="1">The sequence shown here is derived from an EMBL/GenBank/DDBJ whole genome shotgun (WGS) entry which is preliminary data.</text>
</comment>
<organism evidence="1">
    <name type="scientific">Salmonella enterica</name>
    <name type="common">Salmonella choleraesuis</name>
    <dbReference type="NCBI Taxonomy" id="28901"/>
    <lineage>
        <taxon>Bacteria</taxon>
        <taxon>Pseudomonadati</taxon>
        <taxon>Pseudomonadota</taxon>
        <taxon>Gammaproteobacteria</taxon>
        <taxon>Enterobacterales</taxon>
        <taxon>Enterobacteriaceae</taxon>
        <taxon>Salmonella</taxon>
    </lineage>
</organism>
<sequence>MSIFTIFRTENKTTNTGQPYRLLRCSWCEREGYMPEEKRKTPTLPDDEIAWKLEAGKLWRRAVCRWRSVLIETEDAHVAEQIVQHIAWCRQQIPPRRSGTLILTANDLRHIDRVARKQGCDWR</sequence>
<gene>
    <name evidence="1" type="ORF">G9E92_005123</name>
</gene>
<proteinExistence type="predicted"/>
<reference evidence="1" key="2">
    <citation type="submission" date="2020-02" db="EMBL/GenBank/DDBJ databases">
        <authorList>
            <consortium name="NCBI Pathogen Detection Project"/>
        </authorList>
    </citation>
    <scope>NUCLEOTIDE SEQUENCE</scope>
    <source>
        <strain evidence="1">MA.04ba 6789-3</strain>
    </source>
</reference>
<dbReference type="InterPro" id="IPR024684">
    <property type="entry name" value="Tscrpt_act_PerC/SfV_Orf40"/>
</dbReference>
<accession>A0A744FHH4</accession>
<name>A0A744FHH4_SALER</name>
<dbReference type="AlphaFoldDB" id="A0A744FHH4"/>
<protein>
    <submittedName>
        <fullName evidence="1">PerC family transcriptional regulator</fullName>
    </submittedName>
</protein>
<dbReference type="EMBL" id="DAAUQW010000028">
    <property type="protein sequence ID" value="HAF2530000.1"/>
    <property type="molecule type" value="Genomic_DNA"/>
</dbReference>
<reference evidence="1" key="1">
    <citation type="journal article" date="2018" name="Genome Biol.">
        <title>SKESA: strategic k-mer extension for scrupulous assemblies.</title>
        <authorList>
            <person name="Souvorov A."/>
            <person name="Agarwala R."/>
            <person name="Lipman D.J."/>
        </authorList>
    </citation>
    <scope>NUCLEOTIDE SEQUENCE</scope>
    <source>
        <strain evidence="1">MA.04ba 6789-3</strain>
    </source>
</reference>
<dbReference type="Pfam" id="PF06069">
    <property type="entry name" value="PerC"/>
    <property type="match status" value="1"/>
</dbReference>